<accession>A0A9W6MAU1</accession>
<feature type="region of interest" description="Disordered" evidence="1">
    <location>
        <begin position="45"/>
        <end position="64"/>
    </location>
</feature>
<evidence type="ECO:0000313" key="2">
    <source>
        <dbReference type="EMBL" id="GLK07421.1"/>
    </source>
</evidence>
<protein>
    <submittedName>
        <fullName evidence="2">Uncharacterized protein</fullName>
    </submittedName>
</protein>
<proteinExistence type="predicted"/>
<evidence type="ECO:0000313" key="3">
    <source>
        <dbReference type="Proteomes" id="UP001143474"/>
    </source>
</evidence>
<gene>
    <name evidence="2" type="ORF">GCM10017600_08260</name>
</gene>
<dbReference type="EMBL" id="BSEV01000001">
    <property type="protein sequence ID" value="GLK07421.1"/>
    <property type="molecule type" value="Genomic_DNA"/>
</dbReference>
<organism evidence="2 3">
    <name type="scientific">Streptosporangium carneum</name>
    <dbReference type="NCBI Taxonomy" id="47481"/>
    <lineage>
        <taxon>Bacteria</taxon>
        <taxon>Bacillati</taxon>
        <taxon>Actinomycetota</taxon>
        <taxon>Actinomycetes</taxon>
        <taxon>Streptosporangiales</taxon>
        <taxon>Streptosporangiaceae</taxon>
        <taxon>Streptosporangium</taxon>
    </lineage>
</organism>
<reference evidence="2" key="1">
    <citation type="journal article" date="2014" name="Int. J. Syst. Evol. Microbiol.">
        <title>Complete genome sequence of Corynebacterium casei LMG S-19264T (=DSM 44701T), isolated from a smear-ripened cheese.</title>
        <authorList>
            <consortium name="US DOE Joint Genome Institute (JGI-PGF)"/>
            <person name="Walter F."/>
            <person name="Albersmeier A."/>
            <person name="Kalinowski J."/>
            <person name="Ruckert C."/>
        </authorList>
    </citation>
    <scope>NUCLEOTIDE SEQUENCE</scope>
    <source>
        <strain evidence="2">VKM Ac-2007</strain>
    </source>
</reference>
<dbReference type="Proteomes" id="UP001143474">
    <property type="component" value="Unassembled WGS sequence"/>
</dbReference>
<dbReference type="AlphaFoldDB" id="A0A9W6MAU1"/>
<sequence length="64" mass="6940">MTTVTTYSDRAALATVRFPASQAGHLDCGGWTFEDDSPTRLQAARRTRTGMGEESPIAREEAHG</sequence>
<name>A0A9W6MAU1_9ACTN</name>
<evidence type="ECO:0000256" key="1">
    <source>
        <dbReference type="SAM" id="MobiDB-lite"/>
    </source>
</evidence>
<keyword evidence="3" id="KW-1185">Reference proteome</keyword>
<reference evidence="2" key="2">
    <citation type="submission" date="2023-01" db="EMBL/GenBank/DDBJ databases">
        <authorList>
            <person name="Sun Q."/>
            <person name="Evtushenko L."/>
        </authorList>
    </citation>
    <scope>NUCLEOTIDE SEQUENCE</scope>
    <source>
        <strain evidence="2">VKM Ac-2007</strain>
    </source>
</reference>
<comment type="caution">
    <text evidence="2">The sequence shown here is derived from an EMBL/GenBank/DDBJ whole genome shotgun (WGS) entry which is preliminary data.</text>
</comment>